<dbReference type="EMBL" id="LBMM01026716">
    <property type="protein sequence ID" value="KMQ82287.1"/>
    <property type="molecule type" value="Genomic_DNA"/>
</dbReference>
<dbReference type="AlphaFoldDB" id="A0A0J7JVY0"/>
<dbReference type="OrthoDB" id="8064678at2759"/>
<feature type="region of interest" description="Disordered" evidence="1">
    <location>
        <begin position="67"/>
        <end position="106"/>
    </location>
</feature>
<protein>
    <submittedName>
        <fullName evidence="2">Orf1 for rna binding protein</fullName>
    </submittedName>
</protein>
<keyword evidence="3" id="KW-1185">Reference proteome</keyword>
<dbReference type="PaxDb" id="67767-A0A0J7JVY0"/>
<proteinExistence type="predicted"/>
<organism evidence="2 3">
    <name type="scientific">Lasius niger</name>
    <name type="common">Black garden ant</name>
    <dbReference type="NCBI Taxonomy" id="67767"/>
    <lineage>
        <taxon>Eukaryota</taxon>
        <taxon>Metazoa</taxon>
        <taxon>Ecdysozoa</taxon>
        <taxon>Arthropoda</taxon>
        <taxon>Hexapoda</taxon>
        <taxon>Insecta</taxon>
        <taxon>Pterygota</taxon>
        <taxon>Neoptera</taxon>
        <taxon>Endopterygota</taxon>
        <taxon>Hymenoptera</taxon>
        <taxon>Apocrita</taxon>
        <taxon>Aculeata</taxon>
        <taxon>Formicoidea</taxon>
        <taxon>Formicidae</taxon>
        <taxon>Formicinae</taxon>
        <taxon>Lasius</taxon>
        <taxon>Lasius</taxon>
    </lineage>
</organism>
<evidence type="ECO:0000313" key="3">
    <source>
        <dbReference type="Proteomes" id="UP000036403"/>
    </source>
</evidence>
<reference evidence="2 3" key="1">
    <citation type="submission" date="2015-04" db="EMBL/GenBank/DDBJ databases">
        <title>Lasius niger genome sequencing.</title>
        <authorList>
            <person name="Konorov E.A."/>
            <person name="Nikitin M.A."/>
            <person name="Kirill M.V."/>
            <person name="Chang P."/>
        </authorList>
    </citation>
    <scope>NUCLEOTIDE SEQUENCE [LARGE SCALE GENOMIC DNA]</scope>
    <source>
        <tissue evidence="2">Whole</tissue>
    </source>
</reference>
<evidence type="ECO:0000313" key="2">
    <source>
        <dbReference type="EMBL" id="KMQ82287.1"/>
    </source>
</evidence>
<feature type="region of interest" description="Disordered" evidence="1">
    <location>
        <begin position="1"/>
        <end position="20"/>
    </location>
</feature>
<name>A0A0J7JVY0_LASNI</name>
<accession>A0A0J7JVY0</accession>
<gene>
    <name evidence="2" type="ORF">RF55_23512</name>
</gene>
<feature type="compositionally biased region" description="Low complexity" evidence="1">
    <location>
        <begin position="67"/>
        <end position="97"/>
    </location>
</feature>
<sequence length="280" mass="30730">MSQNDTRAQRQREHDERRLSIQRNNAYFSYVSPTIPNADIERSITHSPRNLLLPTNQERARSCSPALLAPTEAPLPPTTTAGEGPAARSASSSAAPAHGLTKSAKAKPLAINGTAALPAKQNENVNKKAGSTWQTGMDRYITIKRKLSPENSDLGNKPKNTRDNSTLIKNVAPANTNRFALLVDTAEDVPLGSVDIEPKKTKPPPIYIREKSTSRLVNTLIGLIGKDSFHIIPVVKGTINEIKLQTKTEDDYRKVTNYFTAQKIGFYTYQLKSSNGLQVV</sequence>
<dbReference type="Proteomes" id="UP000036403">
    <property type="component" value="Unassembled WGS sequence"/>
</dbReference>
<feature type="compositionally biased region" description="Basic and acidic residues" evidence="1">
    <location>
        <begin position="7"/>
        <end position="19"/>
    </location>
</feature>
<comment type="caution">
    <text evidence="2">The sequence shown here is derived from an EMBL/GenBank/DDBJ whole genome shotgun (WGS) entry which is preliminary data.</text>
</comment>
<feature type="non-terminal residue" evidence="2">
    <location>
        <position position="280"/>
    </location>
</feature>
<evidence type="ECO:0000256" key="1">
    <source>
        <dbReference type="SAM" id="MobiDB-lite"/>
    </source>
</evidence>